<proteinExistence type="predicted"/>
<dbReference type="OrthoDB" id="7933392at2"/>
<name>D8JUB3_HYPDA</name>
<keyword evidence="2" id="KW-1185">Reference proteome</keyword>
<dbReference type="HOGENOM" id="CLU_201782_0_0_5"/>
<accession>D8JUB3</accession>
<evidence type="ECO:0000313" key="2">
    <source>
        <dbReference type="Proteomes" id="UP000002033"/>
    </source>
</evidence>
<dbReference type="RefSeq" id="WP_013214918.1">
    <property type="nucleotide sequence ID" value="NC_014313.1"/>
</dbReference>
<protein>
    <submittedName>
        <fullName evidence="1">Uncharacterized protein</fullName>
    </submittedName>
</protein>
<evidence type="ECO:0000313" key="1">
    <source>
        <dbReference type="EMBL" id="ADJ22703.1"/>
    </source>
</evidence>
<reference evidence="2" key="1">
    <citation type="journal article" date="2011" name="J. Bacteriol.">
        <title>Genome sequences of eight morphologically diverse alphaproteobacteria.</title>
        <authorList>
            <consortium name="US DOE Joint Genome Institute"/>
            <person name="Brown P.J."/>
            <person name="Kysela D.T."/>
            <person name="Buechlein A."/>
            <person name="Hemmerich C."/>
            <person name="Brun Y.V."/>
        </authorList>
    </citation>
    <scope>NUCLEOTIDE SEQUENCE [LARGE SCALE GENOMIC DNA]</scope>
    <source>
        <strain evidence="2">ATCC 51888 / DSM 1869 / NCIB 11706 / TK 0415</strain>
    </source>
</reference>
<organism evidence="1 2">
    <name type="scientific">Hyphomicrobium denitrificans (strain ATCC 51888 / DSM 1869 / NCIMB 11706 / TK 0415)</name>
    <dbReference type="NCBI Taxonomy" id="582899"/>
    <lineage>
        <taxon>Bacteria</taxon>
        <taxon>Pseudomonadati</taxon>
        <taxon>Pseudomonadota</taxon>
        <taxon>Alphaproteobacteria</taxon>
        <taxon>Hyphomicrobiales</taxon>
        <taxon>Hyphomicrobiaceae</taxon>
        <taxon>Hyphomicrobium</taxon>
    </lineage>
</organism>
<sequence length="72" mass="7948">MQDRAPLEDEAQVFSGIVKVWRSDYGELLTDSGVTVPLVTSGYRPVPVGARVTLVARKYKPLFQIDRIVDGA</sequence>
<dbReference type="Proteomes" id="UP000002033">
    <property type="component" value="Chromosome"/>
</dbReference>
<dbReference type="AlphaFoldDB" id="D8JUB3"/>
<dbReference type="EMBL" id="CP002083">
    <property type="protein sequence ID" value="ADJ22703.1"/>
    <property type="molecule type" value="Genomic_DNA"/>
</dbReference>
<gene>
    <name evidence="1" type="ordered locus">Hden_0886</name>
</gene>
<dbReference type="KEGG" id="hdn:Hden_0886"/>